<sequence length="406" mass="45326">MILTICTLGLFSPWSKVRSRNYLYSKTEVAGEQFEYHATPMQILQGRLMMILGIAFIAGLFYLSPQIGLMVAALMYLGVPWLVHKNAQFNASVTSYNWVRFRFTGSLKDSYKVFLLRPVIATAVVTAVYWLLSLAILPSSGMVNPFLSVPVFIFSAITAVMMLSWVVAGISDYMLSGRSYGKLNFTARLSSSFFFTTYFAAAMISLSSIALSLLMLGASLRVSVETGSALELLAVKGQLLYDFMFPGTFAALEVKHYLVYALFFITGACIHGFIRGRIYNHMMNHTFIGSKKAFALSADLNAAHYVWIIATNHMMTLFSLGLARPFCVVRMMRYMADCTYVKGDIAILNEHEHDERKDRVFAEEHEKMLKAQQLTVAPTDLAAYTRKKQTASVAATTQKGRQIGIS</sequence>
<reference evidence="2" key="1">
    <citation type="submission" date="2021-11" db="EMBL/GenBank/DDBJ databases">
        <authorList>
            <person name="Rodrigo-Torres L."/>
            <person name="Arahal R. D."/>
            <person name="Lucena T."/>
        </authorList>
    </citation>
    <scope>NUCLEOTIDE SEQUENCE</scope>
    <source>
        <strain evidence="2">CECT 7929</strain>
    </source>
</reference>
<feature type="transmembrane region" description="Helical" evidence="1">
    <location>
        <begin position="192"/>
        <end position="216"/>
    </location>
</feature>
<feature type="transmembrane region" description="Helical" evidence="1">
    <location>
        <begin position="114"/>
        <end position="137"/>
    </location>
</feature>
<organism evidence="2 3">
    <name type="scientific">Vibrio stylophorae</name>
    <dbReference type="NCBI Taxonomy" id="659351"/>
    <lineage>
        <taxon>Bacteria</taxon>
        <taxon>Pseudomonadati</taxon>
        <taxon>Pseudomonadota</taxon>
        <taxon>Gammaproteobacteria</taxon>
        <taxon>Vibrionales</taxon>
        <taxon>Vibrionaceae</taxon>
        <taxon>Vibrio</taxon>
    </lineage>
</organism>
<feature type="transmembrane region" description="Helical" evidence="1">
    <location>
        <begin position="43"/>
        <end position="63"/>
    </location>
</feature>
<evidence type="ECO:0000256" key="1">
    <source>
        <dbReference type="SAM" id="Phobius"/>
    </source>
</evidence>
<proteinExistence type="predicted"/>
<dbReference type="Proteomes" id="UP000838672">
    <property type="component" value="Unassembled WGS sequence"/>
</dbReference>
<dbReference type="EMBL" id="CAKLDI010000001">
    <property type="protein sequence ID" value="CAH0534418.1"/>
    <property type="molecule type" value="Genomic_DNA"/>
</dbReference>
<gene>
    <name evidence="2" type="ORF">VST7929_02350</name>
</gene>
<name>A0ABM8ZVS1_9VIBR</name>
<comment type="caution">
    <text evidence="2">The sequence shown here is derived from an EMBL/GenBank/DDBJ whole genome shotgun (WGS) entry which is preliminary data.</text>
</comment>
<feature type="transmembrane region" description="Helical" evidence="1">
    <location>
        <begin position="304"/>
        <end position="323"/>
    </location>
</feature>
<keyword evidence="3" id="KW-1185">Reference proteome</keyword>
<dbReference type="InterPro" id="IPR010295">
    <property type="entry name" value="DUF898"/>
</dbReference>
<dbReference type="Pfam" id="PF05987">
    <property type="entry name" value="DUF898"/>
    <property type="match status" value="1"/>
</dbReference>
<keyword evidence="1" id="KW-0812">Transmembrane</keyword>
<accession>A0ABM8ZVS1</accession>
<feature type="transmembrane region" description="Helical" evidence="1">
    <location>
        <begin position="257"/>
        <end position="274"/>
    </location>
</feature>
<keyword evidence="1" id="KW-1133">Transmembrane helix</keyword>
<keyword evidence="1" id="KW-0472">Membrane</keyword>
<evidence type="ECO:0008006" key="4">
    <source>
        <dbReference type="Google" id="ProtNLM"/>
    </source>
</evidence>
<feature type="transmembrane region" description="Helical" evidence="1">
    <location>
        <begin position="149"/>
        <end position="171"/>
    </location>
</feature>
<evidence type="ECO:0000313" key="3">
    <source>
        <dbReference type="Proteomes" id="UP000838672"/>
    </source>
</evidence>
<protein>
    <recommendedName>
        <fullName evidence="4">DUF898 domain-containing protein</fullName>
    </recommendedName>
</protein>
<evidence type="ECO:0000313" key="2">
    <source>
        <dbReference type="EMBL" id="CAH0534418.1"/>
    </source>
</evidence>